<evidence type="ECO:0000256" key="15">
    <source>
        <dbReference type="ARBA" id="ARBA00049138"/>
    </source>
</evidence>
<reference evidence="20" key="1">
    <citation type="journal article" date="2018" name="Nat. Microbiol.">
        <title>Leveraging single-cell genomics to expand the fungal tree of life.</title>
        <authorList>
            <person name="Ahrendt S.R."/>
            <person name="Quandt C.A."/>
            <person name="Ciobanu D."/>
            <person name="Clum A."/>
            <person name="Salamov A."/>
            <person name="Andreopoulos B."/>
            <person name="Cheng J.F."/>
            <person name="Woyke T."/>
            <person name="Pelin A."/>
            <person name="Henrissat B."/>
            <person name="Reynolds N.K."/>
            <person name="Benny G.L."/>
            <person name="Smith M.E."/>
            <person name="James T.Y."/>
            <person name="Grigoriev I.V."/>
        </authorList>
    </citation>
    <scope>NUCLEOTIDE SEQUENCE [LARGE SCALE GENOMIC DNA]</scope>
    <source>
        <strain evidence="20">RSA 468</strain>
    </source>
</reference>
<evidence type="ECO:0000256" key="16">
    <source>
        <dbReference type="PIRSR" id="PIRSR601834-1"/>
    </source>
</evidence>
<protein>
    <recommendedName>
        <fullName evidence="17">NADH-cytochrome b5 reductase</fullName>
        <ecNumber evidence="17">1.6.2.2</ecNumber>
    </recommendedName>
</protein>
<evidence type="ECO:0000313" key="19">
    <source>
        <dbReference type="EMBL" id="RKP37707.1"/>
    </source>
</evidence>
<name>A0A4P9ZVT6_9FUNG</name>
<dbReference type="PRINTS" id="PR00406">
    <property type="entry name" value="CYTB5RDTASE"/>
</dbReference>
<evidence type="ECO:0000256" key="12">
    <source>
        <dbReference type="ARBA" id="ARBA00023128"/>
    </source>
</evidence>
<feature type="binding site" evidence="16">
    <location>
        <position position="100"/>
    </location>
    <ligand>
        <name>FAD</name>
        <dbReference type="ChEBI" id="CHEBI:57692"/>
    </ligand>
</feature>
<proteinExistence type="inferred from homology"/>
<keyword evidence="12" id="KW-0496">Mitochondrion</keyword>
<dbReference type="InterPro" id="IPR001709">
    <property type="entry name" value="Flavoprot_Pyr_Nucl_cyt_Rdtase"/>
</dbReference>
<feature type="domain" description="FAD-binding FR-type" evidence="18">
    <location>
        <begin position="31"/>
        <end position="134"/>
    </location>
</feature>
<organism evidence="19 20">
    <name type="scientific">Dimargaris cristalligena</name>
    <dbReference type="NCBI Taxonomy" id="215637"/>
    <lineage>
        <taxon>Eukaryota</taxon>
        <taxon>Fungi</taxon>
        <taxon>Fungi incertae sedis</taxon>
        <taxon>Zoopagomycota</taxon>
        <taxon>Kickxellomycotina</taxon>
        <taxon>Dimargaritomycetes</taxon>
        <taxon>Dimargaritales</taxon>
        <taxon>Dimargaritaceae</taxon>
        <taxon>Dimargaris</taxon>
    </lineage>
</organism>
<dbReference type="GO" id="GO:0090524">
    <property type="term" value="F:cytochrome-b5 reductase activity, acting on NADH"/>
    <property type="evidence" value="ECO:0007669"/>
    <property type="project" value="UniProtKB-EC"/>
</dbReference>
<evidence type="ECO:0000256" key="8">
    <source>
        <dbReference type="ARBA" id="ARBA00022827"/>
    </source>
</evidence>
<dbReference type="PANTHER" id="PTHR19370:SF184">
    <property type="entry name" value="NADH-CYTOCHROME B5 REDUCTASE-LIKE"/>
    <property type="match status" value="1"/>
</dbReference>
<keyword evidence="20" id="KW-1185">Reference proteome</keyword>
<feature type="binding site" evidence="16">
    <location>
        <position position="151"/>
    </location>
    <ligand>
        <name>FAD</name>
        <dbReference type="ChEBI" id="CHEBI:57692"/>
    </ligand>
</feature>
<evidence type="ECO:0000256" key="2">
    <source>
        <dbReference type="ARBA" id="ARBA00004294"/>
    </source>
</evidence>
<dbReference type="Pfam" id="PF00970">
    <property type="entry name" value="FAD_binding_6"/>
    <property type="match status" value="1"/>
</dbReference>
<dbReference type="InterPro" id="IPR001834">
    <property type="entry name" value="CBR-like"/>
</dbReference>
<dbReference type="InterPro" id="IPR017927">
    <property type="entry name" value="FAD-bd_FR_type"/>
</dbReference>
<feature type="binding site" evidence="16">
    <location>
        <position position="83"/>
    </location>
    <ligand>
        <name>FAD</name>
        <dbReference type="ChEBI" id="CHEBI:57692"/>
    </ligand>
</feature>
<dbReference type="Gene3D" id="3.40.50.80">
    <property type="entry name" value="Nucleotide-binding domain of ferredoxin-NADP reductase (FNR) module"/>
    <property type="match status" value="1"/>
</dbReference>
<dbReference type="GO" id="GO:0005741">
    <property type="term" value="C:mitochondrial outer membrane"/>
    <property type="evidence" value="ECO:0007669"/>
    <property type="project" value="UniProtKB-SubCell"/>
</dbReference>
<gene>
    <name evidence="19" type="ORF">BJ085DRAFT_22933</name>
</gene>
<evidence type="ECO:0000256" key="7">
    <source>
        <dbReference type="ARBA" id="ARBA00022787"/>
    </source>
</evidence>
<dbReference type="PANTHER" id="PTHR19370">
    <property type="entry name" value="NADH-CYTOCHROME B5 REDUCTASE"/>
    <property type="match status" value="1"/>
</dbReference>
<evidence type="ECO:0000256" key="6">
    <source>
        <dbReference type="ARBA" id="ARBA00022692"/>
    </source>
</evidence>
<dbReference type="PROSITE" id="PS51384">
    <property type="entry name" value="FAD_FR"/>
    <property type="match status" value="1"/>
</dbReference>
<evidence type="ECO:0000259" key="18">
    <source>
        <dbReference type="PROSITE" id="PS51384"/>
    </source>
</evidence>
<feature type="binding site" evidence="16">
    <location>
        <position position="109"/>
    </location>
    <ligand>
        <name>FAD</name>
        <dbReference type="ChEBI" id="CHEBI:57692"/>
    </ligand>
</feature>
<sequence length="273" mass="30569">MIPVIIVFLIAGAIVFLMTRPKPRQPVLDRKEFRKFPLIKKSVISHNTAVYRFGLPQTTDTLGLPTGQHISVMAEINGKEVVRSYTPTSMSEDLGYFDLLIKTYPQGNVSKMFSELTLGDKINVRGPKGNFNYTPNLCSYIGMIAGGTGITPMLQIIHAIMKHPEDRTHVSLIFANVNEEDILLRDELEELSAAHPHFNVHYVLNNPPEGWEGEVGFVSEDMIRKYLPGPAKDVKILLCGPPPMVKAMTQHCETVGYDKARPASKLEDMVFKF</sequence>
<evidence type="ECO:0000256" key="4">
    <source>
        <dbReference type="ARBA" id="ARBA00006105"/>
    </source>
</evidence>
<evidence type="ECO:0000256" key="10">
    <source>
        <dbReference type="ARBA" id="ARBA00023002"/>
    </source>
</evidence>
<dbReference type="InterPro" id="IPR001433">
    <property type="entry name" value="OxRdtase_FAD/NAD-bd"/>
</dbReference>
<keyword evidence="10 17" id="KW-0560">Oxidoreductase</keyword>
<evidence type="ECO:0000256" key="1">
    <source>
        <dbReference type="ARBA" id="ARBA00001974"/>
    </source>
</evidence>
<keyword evidence="13" id="KW-0472">Membrane</keyword>
<keyword evidence="6" id="KW-0812">Transmembrane</keyword>
<feature type="binding site" evidence="16">
    <location>
        <position position="102"/>
    </location>
    <ligand>
        <name>FAD</name>
        <dbReference type="ChEBI" id="CHEBI:57692"/>
    </ligand>
</feature>
<dbReference type="PRINTS" id="PR00371">
    <property type="entry name" value="FPNCR"/>
</dbReference>
<dbReference type="EMBL" id="ML002457">
    <property type="protein sequence ID" value="RKP37707.1"/>
    <property type="molecule type" value="Genomic_DNA"/>
</dbReference>
<comment type="pathway">
    <text evidence="3">Protein modification; peptidyl-diphthamide biosynthesis.</text>
</comment>
<comment type="catalytic activity">
    <reaction evidence="15">
        <text>2 Fe(3+)-[Dph3] + NADH = 2 Fe(2+)-[Dph3] + NAD(+) + H(+)</text>
        <dbReference type="Rhea" id="RHEA:71231"/>
        <dbReference type="Rhea" id="RHEA-COMP:18002"/>
        <dbReference type="Rhea" id="RHEA-COMP:18003"/>
        <dbReference type="ChEBI" id="CHEBI:15378"/>
        <dbReference type="ChEBI" id="CHEBI:29033"/>
        <dbReference type="ChEBI" id="CHEBI:29034"/>
        <dbReference type="ChEBI" id="CHEBI:57540"/>
        <dbReference type="ChEBI" id="CHEBI:57945"/>
        <dbReference type="ChEBI" id="CHEBI:83228"/>
    </reaction>
    <physiologicalReaction direction="left-to-right" evidence="15">
        <dbReference type="Rhea" id="RHEA:71232"/>
    </physiologicalReaction>
</comment>
<dbReference type="InterPro" id="IPR008333">
    <property type="entry name" value="Cbr1-like_FAD-bd_dom"/>
</dbReference>
<dbReference type="InterPro" id="IPR017938">
    <property type="entry name" value="Riboflavin_synthase-like_b-brl"/>
</dbReference>
<dbReference type="SUPFAM" id="SSF52343">
    <property type="entry name" value="Ferredoxin reductase-like, C-terminal NADP-linked domain"/>
    <property type="match status" value="1"/>
</dbReference>
<comment type="cofactor">
    <cofactor evidence="1 16 17">
        <name>FAD</name>
        <dbReference type="ChEBI" id="CHEBI:57692"/>
    </cofactor>
</comment>
<evidence type="ECO:0000256" key="3">
    <source>
        <dbReference type="ARBA" id="ARBA00005156"/>
    </source>
</evidence>
<feature type="binding site" evidence="16">
    <location>
        <position position="85"/>
    </location>
    <ligand>
        <name>FAD</name>
        <dbReference type="ChEBI" id="CHEBI:57692"/>
    </ligand>
</feature>
<feature type="binding site" evidence="16">
    <location>
        <position position="110"/>
    </location>
    <ligand>
        <name>FAD</name>
        <dbReference type="ChEBI" id="CHEBI:57692"/>
    </ligand>
</feature>
<dbReference type="FunFam" id="3.40.50.80:FF:000019">
    <property type="entry name" value="NADH-cytochrome b5 reductase"/>
    <property type="match status" value="1"/>
</dbReference>
<dbReference type="CDD" id="cd06183">
    <property type="entry name" value="cyt_b5_reduct_like"/>
    <property type="match status" value="1"/>
</dbReference>
<evidence type="ECO:0000256" key="13">
    <source>
        <dbReference type="ARBA" id="ARBA00023136"/>
    </source>
</evidence>
<keyword evidence="11 17" id="KW-0520">NAD</keyword>
<dbReference type="Proteomes" id="UP000268162">
    <property type="component" value="Unassembled WGS sequence"/>
</dbReference>
<dbReference type="Pfam" id="PF00175">
    <property type="entry name" value="NAD_binding_1"/>
    <property type="match status" value="1"/>
</dbReference>
<comment type="subcellular location">
    <subcellularLocation>
        <location evidence="2">Mitochondrion outer membrane</location>
    </subcellularLocation>
</comment>
<evidence type="ECO:0000256" key="11">
    <source>
        <dbReference type="ARBA" id="ARBA00023027"/>
    </source>
</evidence>
<keyword evidence="7" id="KW-1000">Mitochondrion outer membrane</keyword>
<keyword evidence="9" id="KW-1133">Transmembrane helix</keyword>
<comment type="catalytic activity">
    <reaction evidence="14 17">
        <text>2 Fe(III)-[cytochrome b5] + NADH = 2 Fe(II)-[cytochrome b5] + NAD(+) + H(+)</text>
        <dbReference type="Rhea" id="RHEA:46680"/>
        <dbReference type="Rhea" id="RHEA-COMP:10438"/>
        <dbReference type="Rhea" id="RHEA-COMP:10439"/>
        <dbReference type="ChEBI" id="CHEBI:15378"/>
        <dbReference type="ChEBI" id="CHEBI:29033"/>
        <dbReference type="ChEBI" id="CHEBI:29034"/>
        <dbReference type="ChEBI" id="CHEBI:57540"/>
        <dbReference type="ChEBI" id="CHEBI:57945"/>
        <dbReference type="EC" id="1.6.2.2"/>
    </reaction>
</comment>
<evidence type="ECO:0000313" key="20">
    <source>
        <dbReference type="Proteomes" id="UP000268162"/>
    </source>
</evidence>
<dbReference type="STRING" id="215637.A0A4P9ZVT6"/>
<keyword evidence="8 16" id="KW-0274">FAD</keyword>
<dbReference type="EC" id="1.6.2.2" evidence="17"/>
<dbReference type="FunFam" id="2.40.30.10:FF:000032">
    <property type="entry name" value="NADH-cytochrome b5 reductase"/>
    <property type="match status" value="1"/>
</dbReference>
<dbReference type="AlphaFoldDB" id="A0A4P9ZVT6"/>
<evidence type="ECO:0000256" key="14">
    <source>
        <dbReference type="ARBA" id="ARBA00047682"/>
    </source>
</evidence>
<dbReference type="OrthoDB" id="432685at2759"/>
<dbReference type="Gene3D" id="2.40.30.10">
    <property type="entry name" value="Translation factors"/>
    <property type="match status" value="1"/>
</dbReference>
<evidence type="ECO:0000256" key="17">
    <source>
        <dbReference type="RuleBase" id="RU361226"/>
    </source>
</evidence>
<accession>A0A4P9ZVT6</accession>
<dbReference type="SUPFAM" id="SSF63380">
    <property type="entry name" value="Riboflavin synthase domain-like"/>
    <property type="match status" value="1"/>
</dbReference>
<evidence type="ECO:0000256" key="9">
    <source>
        <dbReference type="ARBA" id="ARBA00022989"/>
    </source>
</evidence>
<evidence type="ECO:0000256" key="5">
    <source>
        <dbReference type="ARBA" id="ARBA00022630"/>
    </source>
</evidence>
<keyword evidence="5 16" id="KW-0285">Flavoprotein</keyword>
<dbReference type="InterPro" id="IPR039261">
    <property type="entry name" value="FNR_nucleotide-bd"/>
</dbReference>
<comment type="similarity">
    <text evidence="4 17">Belongs to the flavoprotein pyridine nucleotide cytochrome reductase family.</text>
</comment>